<accession>A0A8H7R408</accession>
<organism evidence="2 3">
    <name type="scientific">Mucor saturninus</name>
    <dbReference type="NCBI Taxonomy" id="64648"/>
    <lineage>
        <taxon>Eukaryota</taxon>
        <taxon>Fungi</taxon>
        <taxon>Fungi incertae sedis</taxon>
        <taxon>Mucoromycota</taxon>
        <taxon>Mucoromycotina</taxon>
        <taxon>Mucoromycetes</taxon>
        <taxon>Mucorales</taxon>
        <taxon>Mucorineae</taxon>
        <taxon>Mucoraceae</taxon>
        <taxon>Mucor</taxon>
    </lineage>
</organism>
<feature type="domain" description="Transposase Tc1-like" evidence="1">
    <location>
        <begin position="285"/>
        <end position="355"/>
    </location>
</feature>
<dbReference type="EMBL" id="JAEPRD010000056">
    <property type="protein sequence ID" value="KAG2202888.1"/>
    <property type="molecule type" value="Genomic_DNA"/>
</dbReference>
<dbReference type="InterPro" id="IPR002492">
    <property type="entry name" value="Transposase_Tc1-like"/>
</dbReference>
<dbReference type="Pfam" id="PF01498">
    <property type="entry name" value="HTH_Tnp_Tc3_2"/>
    <property type="match status" value="1"/>
</dbReference>
<dbReference type="GO" id="GO:0015074">
    <property type="term" value="P:DNA integration"/>
    <property type="evidence" value="ECO:0007669"/>
    <property type="project" value="InterPro"/>
</dbReference>
<dbReference type="Gene3D" id="3.30.420.10">
    <property type="entry name" value="Ribonuclease H-like superfamily/Ribonuclease H"/>
    <property type="match status" value="1"/>
</dbReference>
<dbReference type="PANTHER" id="PTHR23022:SF135">
    <property type="entry name" value="SI:DKEY-77F5.3"/>
    <property type="match status" value="1"/>
</dbReference>
<keyword evidence="3" id="KW-1185">Reference proteome</keyword>
<gene>
    <name evidence="2" type="ORF">INT47_008920</name>
</gene>
<dbReference type="InterPro" id="IPR052338">
    <property type="entry name" value="Transposase_5"/>
</dbReference>
<reference evidence="2" key="1">
    <citation type="submission" date="2020-12" db="EMBL/GenBank/DDBJ databases">
        <title>Metabolic potential, ecology and presence of endohyphal bacteria is reflected in genomic diversity of Mucoromycotina.</title>
        <authorList>
            <person name="Muszewska A."/>
            <person name="Okrasinska A."/>
            <person name="Steczkiewicz K."/>
            <person name="Drgas O."/>
            <person name="Orlowska M."/>
            <person name="Perlinska-Lenart U."/>
            <person name="Aleksandrzak-Piekarczyk T."/>
            <person name="Szatraj K."/>
            <person name="Zielenkiewicz U."/>
            <person name="Pilsyk S."/>
            <person name="Malc E."/>
            <person name="Mieczkowski P."/>
            <person name="Kruszewska J.S."/>
            <person name="Biernat P."/>
            <person name="Pawlowska J."/>
        </authorList>
    </citation>
    <scope>NUCLEOTIDE SEQUENCE</scope>
    <source>
        <strain evidence="2">WA0000017839</strain>
    </source>
</reference>
<sequence length="489" mass="56445">MVATCVCFPASRAEYIFFLSILHNNILLVLQAPSILLHYIDSSFTDKINPPDQSASVTIYRGVLQPCIDYVLEFNDLASSVHYDDYIITYVQPQWSEHLLLKIQFRIFPFINNSNSVFSIDKGLWRTHPRLTSNPQFVKQLNRILYKCVYQLGTSMSSAKNRRISQDIHCNIFDLYLYDPVDPSTIDSLSADLHDSLHFFEKQFPLPFHRVSVNYFGVRFKEDINVFKCCFAESASSDQSIADIQLAMSIPRSTIVDYVNRWKETGIGISETRKGKQPKLSERDQRSVVRSFREEPFMPFVAHKEKLKTAGVDIHRQTLSKYATINGFGSYSPAYVPKLTPRHMQRRLTWAKDKLKWTPEQWENVFWSDESKFNVQGSDGRVRVIRKEGERYHPDLVKKTVKFGNGSVMIWGCFWAGGLGPLVVMKGIINQEAYTDCLSNHFLPWLNNITAETSKNYIFQEDRASCHTGSYASSVHLCNIFHDCYGRQR</sequence>
<dbReference type="InterPro" id="IPR036397">
    <property type="entry name" value="RNaseH_sf"/>
</dbReference>
<evidence type="ECO:0000313" key="3">
    <source>
        <dbReference type="Proteomes" id="UP000603453"/>
    </source>
</evidence>
<evidence type="ECO:0000259" key="1">
    <source>
        <dbReference type="Pfam" id="PF01498"/>
    </source>
</evidence>
<dbReference type="GO" id="GO:0006313">
    <property type="term" value="P:DNA transposition"/>
    <property type="evidence" value="ECO:0007669"/>
    <property type="project" value="InterPro"/>
</dbReference>
<protein>
    <recommendedName>
        <fullName evidence="1">Transposase Tc1-like domain-containing protein</fullName>
    </recommendedName>
</protein>
<evidence type="ECO:0000313" key="2">
    <source>
        <dbReference type="EMBL" id="KAG2202888.1"/>
    </source>
</evidence>
<dbReference type="Proteomes" id="UP000603453">
    <property type="component" value="Unassembled WGS sequence"/>
</dbReference>
<proteinExistence type="predicted"/>
<name>A0A8H7R408_9FUNG</name>
<dbReference type="GO" id="GO:0003677">
    <property type="term" value="F:DNA binding"/>
    <property type="evidence" value="ECO:0007669"/>
    <property type="project" value="InterPro"/>
</dbReference>
<dbReference type="AlphaFoldDB" id="A0A8H7R408"/>
<dbReference type="OrthoDB" id="4843387at2759"/>
<comment type="caution">
    <text evidence="2">The sequence shown here is derived from an EMBL/GenBank/DDBJ whole genome shotgun (WGS) entry which is preliminary data.</text>
</comment>
<dbReference type="PANTHER" id="PTHR23022">
    <property type="entry name" value="TRANSPOSABLE ELEMENT-RELATED"/>
    <property type="match status" value="1"/>
</dbReference>